<protein>
    <recommendedName>
        <fullName evidence="2">TCTP domain-containing protein</fullName>
    </recommendedName>
</protein>
<dbReference type="EnsemblPlants" id="AET1Gv20936600.9">
    <property type="protein sequence ID" value="AET1Gv20936600.9"/>
    <property type="gene ID" value="AET1Gv20936600"/>
</dbReference>
<dbReference type="InterPro" id="IPR034737">
    <property type="entry name" value="TCTP"/>
</dbReference>
<reference evidence="4" key="2">
    <citation type="journal article" date="2017" name="Nat. Plants">
        <title>The Aegilops tauschii genome reveals multiple impacts of transposons.</title>
        <authorList>
            <person name="Zhao G."/>
            <person name="Zou C."/>
            <person name="Li K."/>
            <person name="Wang K."/>
            <person name="Li T."/>
            <person name="Gao L."/>
            <person name="Zhang X."/>
            <person name="Wang H."/>
            <person name="Yang Z."/>
            <person name="Liu X."/>
            <person name="Jiang W."/>
            <person name="Mao L."/>
            <person name="Kong X."/>
            <person name="Jiao Y."/>
            <person name="Jia J."/>
        </authorList>
    </citation>
    <scope>NUCLEOTIDE SEQUENCE [LARGE SCALE GENOMIC DNA]</scope>
    <source>
        <strain evidence="4">cv. AL8/78</strain>
    </source>
</reference>
<dbReference type="Gramene" id="AET1Gv20936600.6">
    <property type="protein sequence ID" value="AET1Gv20936600.6"/>
    <property type="gene ID" value="AET1Gv20936600"/>
</dbReference>
<evidence type="ECO:0000313" key="4">
    <source>
        <dbReference type="Proteomes" id="UP000015105"/>
    </source>
</evidence>
<dbReference type="PROSITE" id="PS51797">
    <property type="entry name" value="TCTP_3"/>
    <property type="match status" value="1"/>
</dbReference>
<comment type="similarity">
    <text evidence="1">Belongs to the TCTP family.</text>
</comment>
<dbReference type="Gene3D" id="2.170.150.10">
    <property type="entry name" value="Metal Binding Protein, Guanine Nucleotide Exchange Factor, Chain A"/>
    <property type="match status" value="1"/>
</dbReference>
<dbReference type="EnsemblPlants" id="AET1Gv20936600.6">
    <property type="protein sequence ID" value="AET1Gv20936600.6"/>
    <property type="gene ID" value="AET1Gv20936600"/>
</dbReference>
<sequence length="69" mass="7806">MANGSFKKHLTRTLVPTPLLRVVVTDKGVDGQAVKVVDTFRLQERPAFDKKQFVTHMKRCIKILGAKLE</sequence>
<dbReference type="InterPro" id="IPR011057">
    <property type="entry name" value="Mss4-like_sf"/>
</dbReference>
<evidence type="ECO:0000256" key="1">
    <source>
        <dbReference type="PROSITE-ProRule" id="PRU01133"/>
    </source>
</evidence>
<organism evidence="3 4">
    <name type="scientific">Aegilops tauschii subsp. strangulata</name>
    <name type="common">Goatgrass</name>
    <dbReference type="NCBI Taxonomy" id="200361"/>
    <lineage>
        <taxon>Eukaryota</taxon>
        <taxon>Viridiplantae</taxon>
        <taxon>Streptophyta</taxon>
        <taxon>Embryophyta</taxon>
        <taxon>Tracheophyta</taxon>
        <taxon>Spermatophyta</taxon>
        <taxon>Magnoliopsida</taxon>
        <taxon>Liliopsida</taxon>
        <taxon>Poales</taxon>
        <taxon>Poaceae</taxon>
        <taxon>BOP clade</taxon>
        <taxon>Pooideae</taxon>
        <taxon>Triticodae</taxon>
        <taxon>Triticeae</taxon>
        <taxon>Triticinae</taxon>
        <taxon>Aegilops</taxon>
    </lineage>
</organism>
<feature type="domain" description="TCTP" evidence="2">
    <location>
        <begin position="1"/>
        <end position="69"/>
    </location>
</feature>
<dbReference type="AlphaFoldDB" id="A0A452ZVC7"/>
<proteinExistence type="inferred from homology"/>
<accession>A0A452ZVC7</accession>
<reference evidence="3" key="3">
    <citation type="journal article" date="2017" name="Nature">
        <title>Genome sequence of the progenitor of the wheat D genome Aegilops tauschii.</title>
        <authorList>
            <person name="Luo M.C."/>
            <person name="Gu Y.Q."/>
            <person name="Puiu D."/>
            <person name="Wang H."/>
            <person name="Twardziok S.O."/>
            <person name="Deal K.R."/>
            <person name="Huo N."/>
            <person name="Zhu T."/>
            <person name="Wang L."/>
            <person name="Wang Y."/>
            <person name="McGuire P.E."/>
            <person name="Liu S."/>
            <person name="Long H."/>
            <person name="Ramasamy R.K."/>
            <person name="Rodriguez J.C."/>
            <person name="Van S.L."/>
            <person name="Yuan L."/>
            <person name="Wang Z."/>
            <person name="Xia Z."/>
            <person name="Xiao L."/>
            <person name="Anderson O.D."/>
            <person name="Ouyang S."/>
            <person name="Liang Y."/>
            <person name="Zimin A.V."/>
            <person name="Pertea G."/>
            <person name="Qi P."/>
            <person name="Bennetzen J.L."/>
            <person name="Dai X."/>
            <person name="Dawson M.W."/>
            <person name="Muller H.G."/>
            <person name="Kugler K."/>
            <person name="Rivarola-Duarte L."/>
            <person name="Spannagl M."/>
            <person name="Mayer K.F.X."/>
            <person name="Lu F.H."/>
            <person name="Bevan M.W."/>
            <person name="Leroy P."/>
            <person name="Li P."/>
            <person name="You F.M."/>
            <person name="Sun Q."/>
            <person name="Liu Z."/>
            <person name="Lyons E."/>
            <person name="Wicker T."/>
            <person name="Salzberg S.L."/>
            <person name="Devos K.M."/>
            <person name="Dvorak J."/>
        </authorList>
    </citation>
    <scope>NUCLEOTIDE SEQUENCE [LARGE SCALE GENOMIC DNA]</scope>
    <source>
        <strain evidence="3">cv. AL8/78</strain>
    </source>
</reference>
<dbReference type="InterPro" id="IPR011323">
    <property type="entry name" value="Mss4/transl-control_tumour"/>
</dbReference>
<dbReference type="SUPFAM" id="SSF51316">
    <property type="entry name" value="Mss4-like"/>
    <property type="match status" value="1"/>
</dbReference>
<reference evidence="4" key="1">
    <citation type="journal article" date="2014" name="Science">
        <title>Ancient hybridizations among the ancestral genomes of bread wheat.</title>
        <authorList>
            <consortium name="International Wheat Genome Sequencing Consortium,"/>
            <person name="Marcussen T."/>
            <person name="Sandve S.R."/>
            <person name="Heier L."/>
            <person name="Spannagl M."/>
            <person name="Pfeifer M."/>
            <person name="Jakobsen K.S."/>
            <person name="Wulff B.B."/>
            <person name="Steuernagel B."/>
            <person name="Mayer K.F."/>
            <person name="Olsen O.A."/>
        </authorList>
    </citation>
    <scope>NUCLEOTIDE SEQUENCE [LARGE SCALE GENOMIC DNA]</scope>
    <source>
        <strain evidence="4">cv. AL8/78</strain>
    </source>
</reference>
<evidence type="ECO:0000259" key="2">
    <source>
        <dbReference type="PROSITE" id="PS51797"/>
    </source>
</evidence>
<name>A0A452ZVC7_AEGTS</name>
<evidence type="ECO:0000313" key="3">
    <source>
        <dbReference type="EnsemblPlants" id="AET1Gv20936600.9"/>
    </source>
</evidence>
<dbReference type="EnsemblPlants" id="AET1Gv20936600.7">
    <property type="protein sequence ID" value="AET1Gv20936600.7"/>
    <property type="gene ID" value="AET1Gv20936600"/>
</dbReference>
<reference evidence="3" key="4">
    <citation type="submission" date="2019-03" db="UniProtKB">
        <authorList>
            <consortium name="EnsemblPlants"/>
        </authorList>
    </citation>
    <scope>IDENTIFICATION</scope>
</reference>
<dbReference type="Proteomes" id="UP000015105">
    <property type="component" value="Chromosome 1D"/>
</dbReference>
<reference evidence="3" key="5">
    <citation type="journal article" date="2021" name="G3 (Bethesda)">
        <title>Aegilops tauschii genome assembly Aet v5.0 features greater sequence contiguity and improved annotation.</title>
        <authorList>
            <person name="Wang L."/>
            <person name="Zhu T."/>
            <person name="Rodriguez J.C."/>
            <person name="Deal K.R."/>
            <person name="Dubcovsky J."/>
            <person name="McGuire P.E."/>
            <person name="Lux T."/>
            <person name="Spannagl M."/>
            <person name="Mayer K.F.X."/>
            <person name="Baldrich P."/>
            <person name="Meyers B.C."/>
            <person name="Huo N."/>
            <person name="Gu Y.Q."/>
            <person name="Zhou H."/>
            <person name="Devos K.M."/>
            <person name="Bennetzen J.L."/>
            <person name="Unver T."/>
            <person name="Budak H."/>
            <person name="Gulick P.J."/>
            <person name="Galiba G."/>
            <person name="Kalapos B."/>
            <person name="Nelson D.R."/>
            <person name="Li P."/>
            <person name="You F.M."/>
            <person name="Luo M.C."/>
            <person name="Dvorak J."/>
        </authorList>
    </citation>
    <scope>NUCLEOTIDE SEQUENCE [LARGE SCALE GENOMIC DNA]</scope>
    <source>
        <strain evidence="3">cv. AL8/78</strain>
    </source>
</reference>
<dbReference type="Pfam" id="PF00838">
    <property type="entry name" value="TCTP"/>
    <property type="match status" value="1"/>
</dbReference>
<dbReference type="Gramene" id="AET1Gv20936600.7">
    <property type="protein sequence ID" value="AET1Gv20936600.7"/>
    <property type="gene ID" value="AET1Gv20936600"/>
</dbReference>
<dbReference type="Gramene" id="AET1Gv20936600.9">
    <property type="protein sequence ID" value="AET1Gv20936600.9"/>
    <property type="gene ID" value="AET1Gv20936600"/>
</dbReference>
<dbReference type="InterPro" id="IPR018105">
    <property type="entry name" value="Translational_control_tumour_p"/>
</dbReference>
<keyword evidence="4" id="KW-1185">Reference proteome</keyword>